<dbReference type="Gene3D" id="3.30.70.270">
    <property type="match status" value="1"/>
</dbReference>
<dbReference type="PROSITE" id="PS51832">
    <property type="entry name" value="HD_GYP"/>
    <property type="match status" value="1"/>
</dbReference>
<dbReference type="PANTHER" id="PTHR43155">
    <property type="entry name" value="CYCLIC DI-GMP PHOSPHODIESTERASE PA4108-RELATED"/>
    <property type="match status" value="1"/>
</dbReference>
<organism evidence="3 4">
    <name type="scientific">Salimicrobium halophilum</name>
    <dbReference type="NCBI Taxonomy" id="86666"/>
    <lineage>
        <taxon>Bacteria</taxon>
        <taxon>Bacillati</taxon>
        <taxon>Bacillota</taxon>
        <taxon>Bacilli</taxon>
        <taxon>Bacillales</taxon>
        <taxon>Bacillaceae</taxon>
        <taxon>Salimicrobium</taxon>
    </lineage>
</organism>
<evidence type="ECO:0000313" key="3">
    <source>
        <dbReference type="EMBL" id="SDJ45409.1"/>
    </source>
</evidence>
<dbReference type="RefSeq" id="WP_093193711.1">
    <property type="nucleotide sequence ID" value="NZ_FNEV01000005.1"/>
</dbReference>
<dbReference type="PROSITE" id="PS50887">
    <property type="entry name" value="GGDEF"/>
    <property type="match status" value="1"/>
</dbReference>
<evidence type="ECO:0000259" key="1">
    <source>
        <dbReference type="PROSITE" id="PS50887"/>
    </source>
</evidence>
<keyword evidence="4" id="KW-1185">Reference proteome</keyword>
<dbReference type="Gene3D" id="1.10.3210.10">
    <property type="entry name" value="Hypothetical protein af1432"/>
    <property type="match status" value="1"/>
</dbReference>
<dbReference type="InterPro" id="IPR035965">
    <property type="entry name" value="PAS-like_dom_sf"/>
</dbReference>
<dbReference type="SUPFAM" id="SSF109604">
    <property type="entry name" value="HD-domain/PDEase-like"/>
    <property type="match status" value="1"/>
</dbReference>
<dbReference type="AlphaFoldDB" id="A0A1G8TV92"/>
<dbReference type="InterPro" id="IPR037522">
    <property type="entry name" value="HD_GYP_dom"/>
</dbReference>
<dbReference type="InterPro" id="IPR003607">
    <property type="entry name" value="HD/PDEase_dom"/>
</dbReference>
<feature type="domain" description="HD-GYP" evidence="2">
    <location>
        <begin position="323"/>
        <end position="509"/>
    </location>
</feature>
<gene>
    <name evidence="3" type="ORF">SAMN04490247_1985</name>
</gene>
<dbReference type="CDD" id="cd01949">
    <property type="entry name" value="GGDEF"/>
    <property type="match status" value="1"/>
</dbReference>
<dbReference type="InterPro" id="IPR006675">
    <property type="entry name" value="HDIG_dom"/>
</dbReference>
<dbReference type="SUPFAM" id="SSF55785">
    <property type="entry name" value="PYP-like sensor domain (PAS domain)"/>
    <property type="match status" value="1"/>
</dbReference>
<proteinExistence type="predicted"/>
<dbReference type="PANTHER" id="PTHR43155:SF2">
    <property type="entry name" value="CYCLIC DI-GMP PHOSPHODIESTERASE PA4108"/>
    <property type="match status" value="1"/>
</dbReference>
<dbReference type="STRING" id="86666.SAMN04490247_1985"/>
<dbReference type="InterPro" id="IPR029787">
    <property type="entry name" value="Nucleotide_cyclase"/>
</dbReference>
<dbReference type="SMART" id="SM00267">
    <property type="entry name" value="GGDEF"/>
    <property type="match status" value="1"/>
</dbReference>
<name>A0A1G8TV92_9BACI</name>
<evidence type="ECO:0000259" key="2">
    <source>
        <dbReference type="PROSITE" id="PS51832"/>
    </source>
</evidence>
<protein>
    <submittedName>
        <fullName evidence="3">Diguanylate cyclase (GGDEF) domain-containing protein/HDIG domain-containing protein</fullName>
    </submittedName>
</protein>
<dbReference type="NCBIfam" id="TIGR00277">
    <property type="entry name" value="HDIG"/>
    <property type="match status" value="1"/>
</dbReference>
<dbReference type="OrthoDB" id="9759607at2"/>
<dbReference type="InterPro" id="IPR000160">
    <property type="entry name" value="GGDEF_dom"/>
</dbReference>
<evidence type="ECO:0000313" key="4">
    <source>
        <dbReference type="Proteomes" id="UP000199225"/>
    </source>
</evidence>
<dbReference type="Gene3D" id="3.30.450.20">
    <property type="entry name" value="PAS domain"/>
    <property type="match status" value="1"/>
</dbReference>
<dbReference type="InterPro" id="IPR043128">
    <property type="entry name" value="Rev_trsase/Diguanyl_cyclase"/>
</dbReference>
<dbReference type="Pfam" id="PF00990">
    <property type="entry name" value="GGDEF"/>
    <property type="match status" value="1"/>
</dbReference>
<dbReference type="Proteomes" id="UP000199225">
    <property type="component" value="Unassembled WGS sequence"/>
</dbReference>
<dbReference type="SUPFAM" id="SSF55073">
    <property type="entry name" value="Nucleotide cyclase"/>
    <property type="match status" value="1"/>
</dbReference>
<dbReference type="EMBL" id="FNEV01000005">
    <property type="protein sequence ID" value="SDJ45409.1"/>
    <property type="molecule type" value="Genomic_DNA"/>
</dbReference>
<dbReference type="SMART" id="SM00471">
    <property type="entry name" value="HDc"/>
    <property type="match status" value="1"/>
</dbReference>
<dbReference type="CDD" id="cd00077">
    <property type="entry name" value="HDc"/>
    <property type="match status" value="1"/>
</dbReference>
<sequence>MERMEEVIEQILQGNNVEDYKNETKEEILSTLSVYHEELRFQNEELKRTNHQLTVMKEKYESLFYDAPLPYLLVDDTFLITDYNKKASELFGTGDLKGTKLYQWIKEDSQDAFYFHTKKLEHHQEAHPANITFIIDGIEKHMQIESNFVNKGQYRIACMDQTEMVEHQKHVEHLSIHDQMTDLYNRRHFEQKVEEFDSTRYFPLGFIMADINGLKLINDAFGHQKGDEIIHEVSKELCRNTRDGDVVARLGGDEFAIILPNATEKEVKEVRSRLERSCVIKHENNLHITVSFGSSVKKMAFQPTEEVLQLAENRMYRNKLFQKNSHRTSYINSMMASLFEKVPREEAHSKRVSQLAEKLGQALQLDDTHLLSLKTAGMLHDIGKIAIDHSILNKESPLTSEEYEEVKRHSEVGHRILNSSEEFADIAMVVLSHHEHFDGRGYPLGIQGEDIKLEARILQIAEAYDAMISETPYREALSKEKAIQELKNHSGTQFDPKLVDLFIENVLES</sequence>
<dbReference type="Pfam" id="PF13487">
    <property type="entry name" value="HD_5"/>
    <property type="match status" value="1"/>
</dbReference>
<feature type="domain" description="GGDEF" evidence="1">
    <location>
        <begin position="202"/>
        <end position="333"/>
    </location>
</feature>
<accession>A0A1G8TV92</accession>
<dbReference type="NCBIfam" id="TIGR00254">
    <property type="entry name" value="GGDEF"/>
    <property type="match status" value="1"/>
</dbReference>
<reference evidence="4" key="1">
    <citation type="submission" date="2016-10" db="EMBL/GenBank/DDBJ databases">
        <authorList>
            <person name="Varghese N."/>
            <person name="Submissions S."/>
        </authorList>
    </citation>
    <scope>NUCLEOTIDE SEQUENCE [LARGE SCALE GENOMIC DNA]</scope>
    <source>
        <strain evidence="4">DSM 4771</strain>
    </source>
</reference>